<dbReference type="InterPro" id="IPR027417">
    <property type="entry name" value="P-loop_NTPase"/>
</dbReference>
<gene>
    <name evidence="5" type="ORF">JIR001_26710</name>
</gene>
<dbReference type="SMART" id="SM00382">
    <property type="entry name" value="AAA"/>
    <property type="match status" value="1"/>
</dbReference>
<dbReference type="GO" id="GO:0005524">
    <property type="term" value="F:ATP binding"/>
    <property type="evidence" value="ECO:0007669"/>
    <property type="project" value="UniProtKB-KW"/>
</dbReference>
<reference evidence="5" key="1">
    <citation type="journal article" date="2013" name="Int. J. Syst. Evol. Microbiol.">
        <title>Polycladomyces abyssicola gen. nov., sp. nov., a thermophilic filamentous bacterium isolated from hemipelagic sediment.</title>
        <authorList>
            <person name="Tsubouchi T."/>
            <person name="Shimane Y."/>
            <person name="Mori K."/>
            <person name="Usui K."/>
            <person name="Hiraki T."/>
            <person name="Tame A."/>
            <person name="Uematsu K."/>
            <person name="Maruyama T."/>
            <person name="Hatada Y."/>
        </authorList>
    </citation>
    <scope>NUCLEOTIDE SEQUENCE</scope>
    <source>
        <strain evidence="5">JIR-001</strain>
    </source>
</reference>
<proteinExistence type="predicted"/>
<feature type="domain" description="ABC transporter" evidence="4">
    <location>
        <begin position="5"/>
        <end position="235"/>
    </location>
</feature>
<evidence type="ECO:0000259" key="4">
    <source>
        <dbReference type="PROSITE" id="PS50893"/>
    </source>
</evidence>
<dbReference type="AlphaFoldDB" id="A0A8D5UHM7"/>
<name>A0A8D5UHM7_9BACL</name>
<dbReference type="Pfam" id="PF00005">
    <property type="entry name" value="ABC_tran"/>
    <property type="match status" value="1"/>
</dbReference>
<dbReference type="KEGG" id="pabs:JIR001_26710"/>
<evidence type="ECO:0000256" key="1">
    <source>
        <dbReference type="ARBA" id="ARBA00022448"/>
    </source>
</evidence>
<dbReference type="SUPFAM" id="SSF52540">
    <property type="entry name" value="P-loop containing nucleoside triphosphate hydrolases"/>
    <property type="match status" value="1"/>
</dbReference>
<dbReference type="EMBL" id="AP024601">
    <property type="protein sequence ID" value="BCU82888.1"/>
    <property type="molecule type" value="Genomic_DNA"/>
</dbReference>
<dbReference type="PROSITE" id="PS50893">
    <property type="entry name" value="ABC_TRANSPORTER_2"/>
    <property type="match status" value="1"/>
</dbReference>
<evidence type="ECO:0000313" key="6">
    <source>
        <dbReference type="Proteomes" id="UP000677436"/>
    </source>
</evidence>
<keyword evidence="3 5" id="KW-0067">ATP-binding</keyword>
<dbReference type="InterPro" id="IPR003593">
    <property type="entry name" value="AAA+_ATPase"/>
</dbReference>
<evidence type="ECO:0000256" key="3">
    <source>
        <dbReference type="ARBA" id="ARBA00022840"/>
    </source>
</evidence>
<keyword evidence="2" id="KW-0547">Nucleotide-binding</keyword>
<evidence type="ECO:0000313" key="5">
    <source>
        <dbReference type="EMBL" id="BCU82888.1"/>
    </source>
</evidence>
<dbReference type="PANTHER" id="PTHR42781:SF4">
    <property type="entry name" value="SPERMIDINE_PUTRESCINE IMPORT ATP-BINDING PROTEIN POTA"/>
    <property type="match status" value="1"/>
</dbReference>
<dbReference type="Gene3D" id="3.40.50.300">
    <property type="entry name" value="P-loop containing nucleotide triphosphate hydrolases"/>
    <property type="match status" value="1"/>
</dbReference>
<dbReference type="Proteomes" id="UP000677436">
    <property type="component" value="Chromosome"/>
</dbReference>
<protein>
    <submittedName>
        <fullName evidence="5">Spermidine/putrescine ABC transporter ATP-binding protein</fullName>
    </submittedName>
</protein>
<accession>A0A8D5UHM7</accession>
<dbReference type="GO" id="GO:0016887">
    <property type="term" value="F:ATP hydrolysis activity"/>
    <property type="evidence" value="ECO:0007669"/>
    <property type="project" value="InterPro"/>
</dbReference>
<dbReference type="InterPro" id="IPR003439">
    <property type="entry name" value="ABC_transporter-like_ATP-bd"/>
</dbReference>
<dbReference type="InterPro" id="IPR050093">
    <property type="entry name" value="ABC_SmlMolc_Importer"/>
</dbReference>
<dbReference type="PANTHER" id="PTHR42781">
    <property type="entry name" value="SPERMIDINE/PUTRESCINE IMPORT ATP-BINDING PROTEIN POTA"/>
    <property type="match status" value="1"/>
</dbReference>
<sequence length="358" mass="40582">MKEILKLEKWTASQNRKTVLKDIQLSVHQGEILALFGPDGAGKTILLKTIAGLHPNQRGRLWLNGMDITTQSAHRRNVVMVFRKPWLFPHMTVGENVDYGLRFRKLPPDERKKMVHNALAWVGMADMSNRMPSELSTDQQRRVSLARALVLQPDLLLLDEPLSDMEPWVRQDLLILLKELLQKLGMTVIFSTQEREEAVRLADRIAILHQGRILQEGTARQLVDKPATPEVARWMGSAVLIRGVWRKRVWETDVGSFPVAVFPCSFSEGAAVSGVIYPCDLQAAGWSQPIGERTLRLEGKWVYSTDTGKEYQHYIQLDNGVKVSVSSRRPLERTENGRVALLVEADCIPLFADEKHLL</sequence>
<keyword evidence="6" id="KW-1185">Reference proteome</keyword>
<evidence type="ECO:0000256" key="2">
    <source>
        <dbReference type="ARBA" id="ARBA00022741"/>
    </source>
</evidence>
<dbReference type="RefSeq" id="WP_212773178.1">
    <property type="nucleotide sequence ID" value="NZ_AP024601.1"/>
</dbReference>
<keyword evidence="1" id="KW-0813">Transport</keyword>
<reference evidence="5" key="2">
    <citation type="journal article" date="2021" name="Microbiol. Resour. Announc.">
        <title>Complete Genome Sequence of Polycladomyces abyssicola JIR-001T, Isolated from Hemipelagic Sediment in Deep Seawater.</title>
        <authorList>
            <person name="Tsubouchi T."/>
            <person name="Kaneko Y."/>
        </authorList>
    </citation>
    <scope>NUCLEOTIDE SEQUENCE</scope>
    <source>
        <strain evidence="5">JIR-001</strain>
    </source>
</reference>
<organism evidence="5 6">
    <name type="scientific">Polycladomyces abyssicola</name>
    <dbReference type="NCBI Taxonomy" id="1125966"/>
    <lineage>
        <taxon>Bacteria</taxon>
        <taxon>Bacillati</taxon>
        <taxon>Bacillota</taxon>
        <taxon>Bacilli</taxon>
        <taxon>Bacillales</taxon>
        <taxon>Thermoactinomycetaceae</taxon>
        <taxon>Polycladomyces</taxon>
    </lineage>
</organism>